<sequence>MYPINSRLLPLPQPVNYLSNSSISTQPQHHFNTLALHRFQSLKPYEICAIHRFTLISHLQLLIQQCDKVTTFSIHTTRANEDGTVRTIQIELIQPEESKSIVLLFEITHLSSSNTTLFMEIQKLLNTIFRQSKRFFIWSNKNRKDLDVFTHDQYLPNKIFEILNIIELQEPFKQWYIRTFKHDKNCSVPSFYKTDAICCTCPHRPYKNINDKWSLEKAINYVFNEFICESNENDRNDLRDIDHSVCYCLAITKLSMIIELDWTIEQLYQYKKFHQE</sequence>
<dbReference type="Proteomes" id="UP000663882">
    <property type="component" value="Unassembled WGS sequence"/>
</dbReference>
<evidence type="ECO:0000313" key="7">
    <source>
        <dbReference type="Proteomes" id="UP000663874"/>
    </source>
</evidence>
<dbReference type="Proteomes" id="UP000663864">
    <property type="component" value="Unassembled WGS sequence"/>
</dbReference>
<dbReference type="Proteomes" id="UP000663823">
    <property type="component" value="Unassembled WGS sequence"/>
</dbReference>
<dbReference type="AlphaFoldDB" id="A0A819SJN5"/>
<dbReference type="EMBL" id="CAJOAX010008446">
    <property type="protein sequence ID" value="CAF4033898.1"/>
    <property type="molecule type" value="Genomic_DNA"/>
</dbReference>
<dbReference type="EMBL" id="CAJNOO010004502">
    <property type="protein sequence ID" value="CAF1383652.1"/>
    <property type="molecule type" value="Genomic_DNA"/>
</dbReference>
<accession>A0A819SJN5</accession>
<dbReference type="EMBL" id="CAJNOU010002777">
    <property type="protein sequence ID" value="CAF1348840.1"/>
    <property type="molecule type" value="Genomic_DNA"/>
</dbReference>
<dbReference type="Proteomes" id="UP000663874">
    <property type="component" value="Unassembled WGS sequence"/>
</dbReference>
<gene>
    <name evidence="5" type="ORF">FNK824_LOCUS29372</name>
    <name evidence="6" type="ORF">JBS370_LOCUS33487</name>
    <name evidence="4" type="ORF">OTI717_LOCUS30782</name>
    <name evidence="2" type="ORF">RFH988_LOCUS33982</name>
    <name evidence="1" type="ORF">SEV965_LOCUS28752</name>
    <name evidence="3" type="ORF">ZHD862_LOCUS34557</name>
</gene>
<evidence type="ECO:0000313" key="5">
    <source>
        <dbReference type="EMBL" id="CAF4063146.1"/>
    </source>
</evidence>
<evidence type="ECO:0000313" key="4">
    <source>
        <dbReference type="EMBL" id="CAF4033898.1"/>
    </source>
</evidence>
<proteinExistence type="predicted"/>
<comment type="caution">
    <text evidence="5">The sequence shown here is derived from an EMBL/GenBank/DDBJ whole genome shotgun (WGS) entry which is preliminary data.</text>
</comment>
<organism evidence="5 7">
    <name type="scientific">Rotaria sordida</name>
    <dbReference type="NCBI Taxonomy" id="392033"/>
    <lineage>
        <taxon>Eukaryota</taxon>
        <taxon>Metazoa</taxon>
        <taxon>Spiralia</taxon>
        <taxon>Gnathifera</taxon>
        <taxon>Rotifera</taxon>
        <taxon>Eurotatoria</taxon>
        <taxon>Bdelloidea</taxon>
        <taxon>Philodinida</taxon>
        <taxon>Philodinidae</taxon>
        <taxon>Rotaria</taxon>
    </lineage>
</organism>
<evidence type="ECO:0000313" key="3">
    <source>
        <dbReference type="EMBL" id="CAF1435051.1"/>
    </source>
</evidence>
<dbReference type="EMBL" id="CAJOBD010009733">
    <property type="protein sequence ID" value="CAF4140856.1"/>
    <property type="molecule type" value="Genomic_DNA"/>
</dbReference>
<protein>
    <submittedName>
        <fullName evidence="5">Uncharacterized protein</fullName>
    </submittedName>
</protein>
<dbReference type="EMBL" id="CAJNOT010004515">
    <property type="protein sequence ID" value="CAF1435051.1"/>
    <property type="molecule type" value="Genomic_DNA"/>
</dbReference>
<dbReference type="Proteomes" id="UP000663889">
    <property type="component" value="Unassembled WGS sequence"/>
</dbReference>
<evidence type="ECO:0000313" key="6">
    <source>
        <dbReference type="EMBL" id="CAF4140856.1"/>
    </source>
</evidence>
<name>A0A819SJN5_9BILA</name>
<evidence type="ECO:0000313" key="1">
    <source>
        <dbReference type="EMBL" id="CAF1348840.1"/>
    </source>
</evidence>
<reference evidence="5" key="1">
    <citation type="submission" date="2021-02" db="EMBL/GenBank/DDBJ databases">
        <authorList>
            <person name="Nowell W R."/>
        </authorList>
    </citation>
    <scope>NUCLEOTIDE SEQUENCE</scope>
</reference>
<dbReference type="OrthoDB" id="10028696at2759"/>
<dbReference type="Proteomes" id="UP000663836">
    <property type="component" value="Unassembled WGS sequence"/>
</dbReference>
<evidence type="ECO:0000313" key="2">
    <source>
        <dbReference type="EMBL" id="CAF1383652.1"/>
    </source>
</evidence>
<dbReference type="EMBL" id="CAJOBE010008516">
    <property type="protein sequence ID" value="CAF4063146.1"/>
    <property type="molecule type" value="Genomic_DNA"/>
</dbReference>